<evidence type="ECO:0000313" key="1">
    <source>
        <dbReference type="Proteomes" id="UP000095282"/>
    </source>
</evidence>
<protein>
    <submittedName>
        <fullName evidence="2">TLDc domain-containing protein</fullName>
    </submittedName>
</protein>
<sequence length="75" mass="8669">MVSEISAIEVWYRPRQGGATSNAYNSFTIKDIKKWSTNLHVSDNDSHPSSNIDFLFVVEREKRTSRNVNNSLDFF</sequence>
<accession>A0A1I7TNV2</accession>
<dbReference type="AlphaFoldDB" id="A0A1I7TNV2"/>
<dbReference type="Proteomes" id="UP000095282">
    <property type="component" value="Unplaced"/>
</dbReference>
<evidence type="ECO:0000313" key="2">
    <source>
        <dbReference type="WBParaSite" id="Csp11.Scaffold629.g10296.t1"/>
    </source>
</evidence>
<reference evidence="2" key="1">
    <citation type="submission" date="2016-11" db="UniProtKB">
        <authorList>
            <consortium name="WormBaseParasite"/>
        </authorList>
    </citation>
    <scope>IDENTIFICATION</scope>
</reference>
<dbReference type="WBParaSite" id="Csp11.Scaffold629.g10296.t1">
    <property type="protein sequence ID" value="Csp11.Scaffold629.g10296.t1"/>
    <property type="gene ID" value="Csp11.Scaffold629.g10296"/>
</dbReference>
<name>A0A1I7TNV2_9PELO</name>
<keyword evidence="1" id="KW-1185">Reference proteome</keyword>
<organism evidence="1 2">
    <name type="scientific">Caenorhabditis tropicalis</name>
    <dbReference type="NCBI Taxonomy" id="1561998"/>
    <lineage>
        <taxon>Eukaryota</taxon>
        <taxon>Metazoa</taxon>
        <taxon>Ecdysozoa</taxon>
        <taxon>Nematoda</taxon>
        <taxon>Chromadorea</taxon>
        <taxon>Rhabditida</taxon>
        <taxon>Rhabditina</taxon>
        <taxon>Rhabditomorpha</taxon>
        <taxon>Rhabditoidea</taxon>
        <taxon>Rhabditidae</taxon>
        <taxon>Peloderinae</taxon>
        <taxon>Caenorhabditis</taxon>
    </lineage>
</organism>
<proteinExistence type="predicted"/>